<evidence type="ECO:0000256" key="8">
    <source>
        <dbReference type="RuleBase" id="RU003905"/>
    </source>
</evidence>
<dbReference type="PANTHER" id="PTHR11229">
    <property type="entry name" value="50S RIBOSOMAL PROTEIN L3"/>
    <property type="match status" value="1"/>
</dbReference>
<accession>A0A7S3EZL3</accession>
<dbReference type="InterPro" id="IPR000597">
    <property type="entry name" value="Ribosomal_uL3"/>
</dbReference>
<evidence type="ECO:0000256" key="7">
    <source>
        <dbReference type="ARBA" id="ARBA00035209"/>
    </source>
</evidence>
<dbReference type="Gene3D" id="3.30.160.810">
    <property type="match status" value="1"/>
</dbReference>
<evidence type="ECO:0000313" key="9">
    <source>
        <dbReference type="EMBL" id="CAE0118231.1"/>
    </source>
</evidence>
<dbReference type="InterPro" id="IPR019927">
    <property type="entry name" value="Ribosomal_uL3_bac/org-type"/>
</dbReference>
<keyword evidence="3" id="KW-0809">Transit peptide</keyword>
<keyword evidence="5" id="KW-0496">Mitochondrion</keyword>
<proteinExistence type="inferred from homology"/>
<dbReference type="AlphaFoldDB" id="A0A7S3EZL3"/>
<dbReference type="FunFam" id="3.30.160.810:FF:000001">
    <property type="entry name" value="50S ribosomal protein L3"/>
    <property type="match status" value="1"/>
</dbReference>
<protein>
    <recommendedName>
        <fullName evidence="7">Large ribosomal subunit protein uL3m</fullName>
    </recommendedName>
</protein>
<dbReference type="FunFam" id="2.40.30.10:FF:000004">
    <property type="entry name" value="50S ribosomal protein L3"/>
    <property type="match status" value="1"/>
</dbReference>
<dbReference type="NCBIfam" id="TIGR03625">
    <property type="entry name" value="L3_bact"/>
    <property type="match status" value="1"/>
</dbReference>
<dbReference type="Pfam" id="PF00297">
    <property type="entry name" value="Ribosomal_L3"/>
    <property type="match status" value="1"/>
</dbReference>
<dbReference type="InterPro" id="IPR009000">
    <property type="entry name" value="Transl_B-barrel_sf"/>
</dbReference>
<keyword evidence="6 8" id="KW-0687">Ribonucleoprotein</keyword>
<dbReference type="EMBL" id="HBHX01034023">
    <property type="protein sequence ID" value="CAE0118231.1"/>
    <property type="molecule type" value="Transcribed_RNA"/>
</dbReference>
<evidence type="ECO:0000256" key="5">
    <source>
        <dbReference type="ARBA" id="ARBA00023128"/>
    </source>
</evidence>
<dbReference type="GO" id="GO:0006412">
    <property type="term" value="P:translation"/>
    <property type="evidence" value="ECO:0007669"/>
    <property type="project" value="InterPro"/>
</dbReference>
<evidence type="ECO:0000256" key="3">
    <source>
        <dbReference type="ARBA" id="ARBA00022946"/>
    </source>
</evidence>
<dbReference type="InterPro" id="IPR019926">
    <property type="entry name" value="Ribosomal_uL3_CS"/>
</dbReference>
<evidence type="ECO:0000256" key="4">
    <source>
        <dbReference type="ARBA" id="ARBA00022980"/>
    </source>
</evidence>
<dbReference type="PROSITE" id="PS00474">
    <property type="entry name" value="RIBOSOMAL_L3"/>
    <property type="match status" value="1"/>
</dbReference>
<comment type="subcellular location">
    <subcellularLocation>
        <location evidence="1">Mitochondrion</location>
    </subcellularLocation>
</comment>
<gene>
    <name evidence="9" type="ORF">HERI1096_LOCUS18930</name>
</gene>
<name>A0A7S3EZL3_9EUKA</name>
<dbReference type="Gene3D" id="2.40.30.10">
    <property type="entry name" value="Translation factors"/>
    <property type="match status" value="1"/>
</dbReference>
<dbReference type="GO" id="GO:0003735">
    <property type="term" value="F:structural constituent of ribosome"/>
    <property type="evidence" value="ECO:0007669"/>
    <property type="project" value="InterPro"/>
</dbReference>
<evidence type="ECO:0000256" key="2">
    <source>
        <dbReference type="ARBA" id="ARBA00006540"/>
    </source>
</evidence>
<reference evidence="9" key="1">
    <citation type="submission" date="2021-01" db="EMBL/GenBank/DDBJ databases">
        <authorList>
            <person name="Corre E."/>
            <person name="Pelletier E."/>
            <person name="Niang G."/>
            <person name="Scheremetjew M."/>
            <person name="Finn R."/>
            <person name="Kale V."/>
            <person name="Holt S."/>
            <person name="Cochrane G."/>
            <person name="Meng A."/>
            <person name="Brown T."/>
            <person name="Cohen L."/>
        </authorList>
    </citation>
    <scope>NUCLEOTIDE SEQUENCE</scope>
    <source>
        <strain evidence="9">CCMP281</strain>
    </source>
</reference>
<comment type="similarity">
    <text evidence="2 8">Belongs to the universal ribosomal protein uL3 family.</text>
</comment>
<organism evidence="9">
    <name type="scientific">Haptolina ericina</name>
    <dbReference type="NCBI Taxonomy" id="156174"/>
    <lineage>
        <taxon>Eukaryota</taxon>
        <taxon>Haptista</taxon>
        <taxon>Haptophyta</taxon>
        <taxon>Prymnesiophyceae</taxon>
        <taxon>Prymnesiales</taxon>
        <taxon>Prymnesiaceae</taxon>
        <taxon>Haptolina</taxon>
    </lineage>
</organism>
<sequence length="246" mass="27077">MTQAWNRWGQLIPLTVIEIQDCQVIQVKTPEREGFAALQLGAGWQKRKRLNKSAVRHFESRALPLKRYLREFKVTEDALLPVGTSITAAHFVPGQSVDVQGVTKGHGFQGVMKRWGFAGGNATHGNTKAHRTPGSMGGAAGSLFATRVFPGKKMPGRMGNNRRTAMGLTVYKVDRAHNLIYVKGSVPGVKGGHVRVVDTRHTRKKWAKNPLAPGPPPFPTFLPEDVTDATPDVMMMPEPEEDPLRN</sequence>
<dbReference type="SUPFAM" id="SSF50447">
    <property type="entry name" value="Translation proteins"/>
    <property type="match status" value="1"/>
</dbReference>
<keyword evidence="4 8" id="KW-0689">Ribosomal protein</keyword>
<dbReference type="GO" id="GO:0005762">
    <property type="term" value="C:mitochondrial large ribosomal subunit"/>
    <property type="evidence" value="ECO:0007669"/>
    <property type="project" value="TreeGrafter"/>
</dbReference>
<evidence type="ECO:0000256" key="1">
    <source>
        <dbReference type="ARBA" id="ARBA00004173"/>
    </source>
</evidence>
<dbReference type="PANTHER" id="PTHR11229:SF8">
    <property type="entry name" value="LARGE RIBOSOMAL SUBUNIT PROTEIN UL3M"/>
    <property type="match status" value="1"/>
</dbReference>
<evidence type="ECO:0000256" key="6">
    <source>
        <dbReference type="ARBA" id="ARBA00023274"/>
    </source>
</evidence>